<reference evidence="3" key="1">
    <citation type="journal article" date="2022" name="bioRxiv">
        <title>Sequencing and chromosome-scale assembly of the giantPleurodeles waltlgenome.</title>
        <authorList>
            <person name="Brown T."/>
            <person name="Elewa A."/>
            <person name="Iarovenko S."/>
            <person name="Subramanian E."/>
            <person name="Araus A.J."/>
            <person name="Petzold A."/>
            <person name="Susuki M."/>
            <person name="Suzuki K.-i.T."/>
            <person name="Hayashi T."/>
            <person name="Toyoda A."/>
            <person name="Oliveira C."/>
            <person name="Osipova E."/>
            <person name="Leigh N.D."/>
            <person name="Simon A."/>
            <person name="Yun M.H."/>
        </authorList>
    </citation>
    <scope>NUCLEOTIDE SEQUENCE</scope>
    <source>
        <strain evidence="3">20211129_DDA</strain>
        <tissue evidence="3">Liver</tissue>
    </source>
</reference>
<dbReference type="PROSITE" id="PS00615">
    <property type="entry name" value="C_TYPE_LECTIN_1"/>
    <property type="match status" value="1"/>
</dbReference>
<evidence type="ECO:0000313" key="3">
    <source>
        <dbReference type="EMBL" id="KAJ1196985.1"/>
    </source>
</evidence>
<sequence>MEASALLQIPSINGLRQKREGASRRLISRGDHLQLVVSEGQDHPSSGKMKSLLILFTLLGLGACSHLEMMMEDAVVEEEPASEPCEKMNISDTTWCPVCGIHNWRLFGNTCYKLFRSKVSFASAELYCRRRIQGGRLASIHSSSDDRRLVRLYPSGLTRAWLGGIYLQQGKSYVWTDGTNFNYQNWAPGEPNNYYGKESCMEMFRNGKWNDLPCHSRQAFICEYRLRRREGEEEESLEMDD</sequence>
<dbReference type="Proteomes" id="UP001066276">
    <property type="component" value="Chromosome 2_1"/>
</dbReference>
<dbReference type="Pfam" id="PF00059">
    <property type="entry name" value="Lectin_C"/>
    <property type="match status" value="1"/>
</dbReference>
<dbReference type="SUPFAM" id="SSF56436">
    <property type="entry name" value="C-type lectin-like"/>
    <property type="match status" value="1"/>
</dbReference>
<evidence type="ECO:0000313" key="4">
    <source>
        <dbReference type="Proteomes" id="UP001066276"/>
    </source>
</evidence>
<proteinExistence type="predicted"/>
<gene>
    <name evidence="3" type="ORF">NDU88_000848</name>
</gene>
<dbReference type="PROSITE" id="PS50041">
    <property type="entry name" value="C_TYPE_LECTIN_2"/>
    <property type="match status" value="1"/>
</dbReference>
<protein>
    <recommendedName>
        <fullName evidence="2">C-type lectin domain-containing protein</fullName>
    </recommendedName>
</protein>
<dbReference type="InterPro" id="IPR001304">
    <property type="entry name" value="C-type_lectin-like"/>
</dbReference>
<accession>A0AAV7V668</accession>
<dbReference type="EMBL" id="JANPWB010000003">
    <property type="protein sequence ID" value="KAJ1196985.1"/>
    <property type="molecule type" value="Genomic_DNA"/>
</dbReference>
<name>A0AAV7V668_PLEWA</name>
<dbReference type="InterPro" id="IPR016186">
    <property type="entry name" value="C-type_lectin-like/link_sf"/>
</dbReference>
<dbReference type="InterPro" id="IPR016187">
    <property type="entry name" value="CTDL_fold"/>
</dbReference>
<dbReference type="InterPro" id="IPR050111">
    <property type="entry name" value="C-type_lectin/snaclec_domain"/>
</dbReference>
<dbReference type="Gene3D" id="3.10.100.10">
    <property type="entry name" value="Mannose-Binding Protein A, subunit A"/>
    <property type="match status" value="1"/>
</dbReference>
<evidence type="ECO:0000256" key="1">
    <source>
        <dbReference type="ARBA" id="ARBA00023157"/>
    </source>
</evidence>
<dbReference type="InterPro" id="IPR018378">
    <property type="entry name" value="C-type_lectin_CS"/>
</dbReference>
<keyword evidence="1" id="KW-1015">Disulfide bond</keyword>
<dbReference type="AlphaFoldDB" id="A0AAV7V668"/>
<feature type="domain" description="C-type lectin" evidence="2">
    <location>
        <begin position="107"/>
        <end position="223"/>
    </location>
</feature>
<dbReference type="SMART" id="SM00034">
    <property type="entry name" value="CLECT"/>
    <property type="match status" value="1"/>
</dbReference>
<keyword evidence="4" id="KW-1185">Reference proteome</keyword>
<organism evidence="3 4">
    <name type="scientific">Pleurodeles waltl</name>
    <name type="common">Iberian ribbed newt</name>
    <dbReference type="NCBI Taxonomy" id="8319"/>
    <lineage>
        <taxon>Eukaryota</taxon>
        <taxon>Metazoa</taxon>
        <taxon>Chordata</taxon>
        <taxon>Craniata</taxon>
        <taxon>Vertebrata</taxon>
        <taxon>Euteleostomi</taxon>
        <taxon>Amphibia</taxon>
        <taxon>Batrachia</taxon>
        <taxon>Caudata</taxon>
        <taxon>Salamandroidea</taxon>
        <taxon>Salamandridae</taxon>
        <taxon>Pleurodelinae</taxon>
        <taxon>Pleurodeles</taxon>
    </lineage>
</organism>
<comment type="caution">
    <text evidence="3">The sequence shown here is derived from an EMBL/GenBank/DDBJ whole genome shotgun (WGS) entry which is preliminary data.</text>
</comment>
<evidence type="ECO:0000259" key="2">
    <source>
        <dbReference type="PROSITE" id="PS50041"/>
    </source>
</evidence>
<dbReference type="PANTHER" id="PTHR22803">
    <property type="entry name" value="MANNOSE, PHOSPHOLIPASE, LECTIN RECEPTOR RELATED"/>
    <property type="match status" value="1"/>
</dbReference>